<sequence length="694" mass="77485">MPPRIPRLALAALLLLPLLALPSAWGRALAADPATVTTGTVETGNYFHGVRPDDGVPDNAGGLIPFTSGELFDHDLSQNVGWRGRADAPKTVAVVFDLLRDVPLESITLLSNAPNQYWGFDEATVTYRSEAATTYSVAQVATRARTELNYRLTVPMHDRSARFVRIELLRRNQYLHIPLTEIELRQGTGTPGADPAPPLTAEQMRAELARYTRLVDRYGQYLYQDWPGKITSDQQLRDDAAREAAHLATVEWDRSRYDRYGGLRQLGNHRATGYFRLEKVDGRWWFVTPQGHLFFLKGVDAVSDQEWGYGTVYRNPDGSARDVFAELPDPDAYAPAYGTSRYGDVVSLLRANLMRKYGPDYQEAWREVTRRRLIDWGFNAFSKWTRDPAIEAPYIEQVTVPPDAVRILWAPDPFDPEWQAKLDRHVDVTALRHDPWLIGYFFDNERGWNRDVVAEALRRDGTLPAKRAFSAYLADAYGGDIARVNAVLGTAASSFEELTATPVDVARVPAADLSAFITLASEEYYAGIRQAIRADDPNHLFLGSALVPGWRSSTEWIVGGRAHLDAISLDVYSDNAGYLAQFEPYDKPVLNLEYSFNCAGRGLRAINAAVSCADIADRGEKYRAFLQAQAASPVFVGSGWFVYYDQAVTGRPGDGENYNFGLVNQQDQPYTEMTDIMRDTNRTIEFAHLGGASG</sequence>
<evidence type="ECO:0008006" key="4">
    <source>
        <dbReference type="Google" id="ProtNLM"/>
    </source>
</evidence>
<reference evidence="2 3" key="1">
    <citation type="submission" date="2020-07" db="EMBL/GenBank/DDBJ databases">
        <title>Sequencing the genomes of 1000 actinobacteria strains.</title>
        <authorList>
            <person name="Klenk H.-P."/>
        </authorList>
    </citation>
    <scope>NUCLEOTIDE SEQUENCE [LARGE SCALE GENOMIC DNA]</scope>
    <source>
        <strain evidence="2 3">DSM 42178</strain>
    </source>
</reference>
<accession>A0A853A079</accession>
<gene>
    <name evidence="2" type="ORF">FHU37_000865</name>
</gene>
<feature type="signal peptide" evidence="1">
    <location>
        <begin position="1"/>
        <end position="30"/>
    </location>
</feature>
<feature type="chain" id="PRO_5032547575" description="F5/8 type C domain-containing protein" evidence="1">
    <location>
        <begin position="31"/>
        <end position="694"/>
    </location>
</feature>
<organism evidence="2 3">
    <name type="scientific">Allostreptomyces psammosilenae</name>
    <dbReference type="NCBI Taxonomy" id="1892865"/>
    <lineage>
        <taxon>Bacteria</taxon>
        <taxon>Bacillati</taxon>
        <taxon>Actinomycetota</taxon>
        <taxon>Actinomycetes</taxon>
        <taxon>Kitasatosporales</taxon>
        <taxon>Streptomycetaceae</taxon>
        <taxon>Allostreptomyces</taxon>
    </lineage>
</organism>
<evidence type="ECO:0000256" key="1">
    <source>
        <dbReference type="SAM" id="SignalP"/>
    </source>
</evidence>
<dbReference type="AlphaFoldDB" id="A0A853A079"/>
<dbReference type="Proteomes" id="UP000567795">
    <property type="component" value="Unassembled WGS sequence"/>
</dbReference>
<evidence type="ECO:0000313" key="3">
    <source>
        <dbReference type="Proteomes" id="UP000567795"/>
    </source>
</evidence>
<dbReference type="Gene3D" id="3.20.20.80">
    <property type="entry name" value="Glycosidases"/>
    <property type="match status" value="1"/>
</dbReference>
<protein>
    <recommendedName>
        <fullName evidence="4">F5/8 type C domain-containing protein</fullName>
    </recommendedName>
</protein>
<proteinExistence type="predicted"/>
<comment type="caution">
    <text evidence="2">The sequence shown here is derived from an EMBL/GenBank/DDBJ whole genome shotgun (WGS) entry which is preliminary data.</text>
</comment>
<keyword evidence="1" id="KW-0732">Signal</keyword>
<keyword evidence="3" id="KW-1185">Reference proteome</keyword>
<dbReference type="EMBL" id="JACBZD010000001">
    <property type="protein sequence ID" value="NYI03922.1"/>
    <property type="molecule type" value="Genomic_DNA"/>
</dbReference>
<dbReference type="RefSeq" id="WP_179812901.1">
    <property type="nucleotide sequence ID" value="NZ_JACBZD010000001.1"/>
</dbReference>
<dbReference type="SUPFAM" id="SSF51445">
    <property type="entry name" value="(Trans)glycosidases"/>
    <property type="match status" value="1"/>
</dbReference>
<name>A0A853A079_9ACTN</name>
<evidence type="ECO:0000313" key="2">
    <source>
        <dbReference type="EMBL" id="NYI03922.1"/>
    </source>
</evidence>
<dbReference type="InterPro" id="IPR017853">
    <property type="entry name" value="GH"/>
</dbReference>